<dbReference type="EMBL" id="LGAA01000002">
    <property type="protein sequence ID" value="KPD04379.1"/>
    <property type="molecule type" value="Genomic_DNA"/>
</dbReference>
<evidence type="ECO:0000256" key="2">
    <source>
        <dbReference type="PIRSR" id="PIRSR617763-1"/>
    </source>
</evidence>
<sequence length="147" mass="16610">MPSLTATHPFGSEITFEDLRCDLQAQSAWEDKYRLLIKLARKLPVLDEVTRQQAQEVKGCENRVWLGYQLNQNGTLHFFGDSEGRIVKGLLAILLTAIENQTPQKILSIDFSEFFQATGLSGQLSDSRLNGIQALIQYIQKIAQENQ</sequence>
<comment type="caution">
    <text evidence="4">The sequence shown here is derived from an EMBL/GenBank/DDBJ whole genome shotgun (WGS) entry which is preliminary data.</text>
</comment>
<evidence type="ECO:0000259" key="3">
    <source>
        <dbReference type="Pfam" id="PF02657"/>
    </source>
</evidence>
<dbReference type="PANTHER" id="PTHR43597">
    <property type="entry name" value="SULFUR ACCEPTOR PROTEIN CSDE"/>
    <property type="match status" value="1"/>
</dbReference>
<organism evidence="4 5">
    <name type="scientific">Moellerella wisconsensis ATCC 35017</name>
    <dbReference type="NCBI Taxonomy" id="1354267"/>
    <lineage>
        <taxon>Bacteria</taxon>
        <taxon>Pseudomonadati</taxon>
        <taxon>Pseudomonadota</taxon>
        <taxon>Gammaproteobacteria</taxon>
        <taxon>Enterobacterales</taxon>
        <taxon>Morganellaceae</taxon>
        <taxon>Moellerella</taxon>
    </lineage>
</organism>
<evidence type="ECO:0000256" key="1">
    <source>
        <dbReference type="ARBA" id="ARBA00010282"/>
    </source>
</evidence>
<reference evidence="4 5" key="1">
    <citation type="submission" date="2015-07" db="EMBL/GenBank/DDBJ databases">
        <title>ATOL: Assembling a taxonomically balanced genome-scale reconstruction of the evolutionary history of the Enterobacteriaceae.</title>
        <authorList>
            <person name="Plunkett G.III."/>
            <person name="Neeno-Eckwall E.C."/>
            <person name="Glasner J.D."/>
            <person name="Perna N.T."/>
        </authorList>
    </citation>
    <scope>NUCLEOTIDE SEQUENCE [LARGE SCALE GENOMIC DNA]</scope>
    <source>
        <strain evidence="4 5">ATCC 35017</strain>
    </source>
</reference>
<feature type="active site" description="Cysteine persulfide intermediate" evidence="2">
    <location>
        <position position="60"/>
    </location>
</feature>
<gene>
    <name evidence="4" type="ORF">M992_0071</name>
</gene>
<dbReference type="Gene3D" id="3.90.1010.10">
    <property type="match status" value="1"/>
</dbReference>
<dbReference type="OrthoDB" id="9799320at2"/>
<dbReference type="GeneID" id="79716138"/>
<protein>
    <submittedName>
        <fullName evidence="4">Cysteine desulfurase sulfur acceptor protein</fullName>
    </submittedName>
</protein>
<proteinExistence type="inferred from homology"/>
<accession>A0A0N0ZA86</accession>
<dbReference type="PANTHER" id="PTHR43597:SF5">
    <property type="entry name" value="SUFE-LIKE PROTEIN 2, CHLOROPLASTIC"/>
    <property type="match status" value="1"/>
</dbReference>
<dbReference type="AlphaFoldDB" id="A0A0N0ZA86"/>
<dbReference type="Proteomes" id="UP000053226">
    <property type="component" value="Unassembled WGS sequence"/>
</dbReference>
<feature type="domain" description="Fe-S metabolism associated" evidence="3">
    <location>
        <begin position="23"/>
        <end position="141"/>
    </location>
</feature>
<dbReference type="SUPFAM" id="SSF82649">
    <property type="entry name" value="SufE/NifU"/>
    <property type="match status" value="1"/>
</dbReference>
<dbReference type="InterPro" id="IPR003808">
    <property type="entry name" value="Fe-S_metab-assoc_dom"/>
</dbReference>
<name>A0A0N0ZA86_9GAMM</name>
<dbReference type="RefSeq" id="WP_047255133.1">
    <property type="nucleotide sequence ID" value="NZ_CAWMUS010000002.1"/>
</dbReference>
<dbReference type="InterPro" id="IPR017763">
    <property type="entry name" value="Cysteine_desulfurase_CsdE"/>
</dbReference>
<evidence type="ECO:0000313" key="4">
    <source>
        <dbReference type="EMBL" id="KPD04379.1"/>
    </source>
</evidence>
<keyword evidence="5" id="KW-1185">Reference proteome</keyword>
<comment type="similarity">
    <text evidence="1">Belongs to the SufE family.</text>
</comment>
<dbReference type="Pfam" id="PF02657">
    <property type="entry name" value="SufE"/>
    <property type="match status" value="1"/>
</dbReference>
<evidence type="ECO:0000313" key="5">
    <source>
        <dbReference type="Proteomes" id="UP000053226"/>
    </source>
</evidence>
<dbReference type="NCBIfam" id="TIGR03391">
    <property type="entry name" value="FeS_syn_CsdE"/>
    <property type="match status" value="1"/>
</dbReference>